<dbReference type="CDD" id="cd00093">
    <property type="entry name" value="HTH_XRE"/>
    <property type="match status" value="1"/>
</dbReference>
<dbReference type="OrthoDB" id="6064795at2"/>
<protein>
    <submittedName>
        <fullName evidence="2">XRE family transcriptional regulator</fullName>
    </submittedName>
</protein>
<dbReference type="GO" id="GO:0003677">
    <property type="term" value="F:DNA binding"/>
    <property type="evidence" value="ECO:0007669"/>
    <property type="project" value="InterPro"/>
</dbReference>
<dbReference type="InterPro" id="IPR010982">
    <property type="entry name" value="Lambda_DNA-bd_dom_sf"/>
</dbReference>
<accession>A0A2J9VKH9</accession>
<feature type="domain" description="HTH cro/C1-type" evidence="1">
    <location>
        <begin position="15"/>
        <end position="50"/>
    </location>
</feature>
<dbReference type="InterPro" id="IPR001387">
    <property type="entry name" value="Cro/C1-type_HTH"/>
</dbReference>
<dbReference type="AlphaFoldDB" id="A0A2J9VKH9"/>
<dbReference type="Proteomes" id="UP000053748">
    <property type="component" value="Unassembled WGS sequence"/>
</dbReference>
<dbReference type="SUPFAM" id="SSF47413">
    <property type="entry name" value="lambda repressor-like DNA-binding domains"/>
    <property type="match status" value="1"/>
</dbReference>
<dbReference type="EMBL" id="LOSJ02000001">
    <property type="protein sequence ID" value="PNM64283.1"/>
    <property type="molecule type" value="Genomic_DNA"/>
</dbReference>
<evidence type="ECO:0000313" key="2">
    <source>
        <dbReference type="EMBL" id="PNM64283.1"/>
    </source>
</evidence>
<proteinExistence type="predicted"/>
<gene>
    <name evidence="2" type="ORF">AL544_005065</name>
</gene>
<name>A0A2J9VKH9_VIBMI</name>
<dbReference type="RefSeq" id="WP_000219977.1">
    <property type="nucleotide sequence ID" value="NZ_CAWMSS010000002.1"/>
</dbReference>
<reference evidence="2" key="1">
    <citation type="submission" date="2017-12" db="EMBL/GenBank/DDBJ databases">
        <title>FDA dAtabase for Regulatory Grade micrObial Sequences (FDA-ARGOS): Supporting development and validation of Infectious Disease Dx tests.</title>
        <authorList>
            <person name="Hoffmann M."/>
            <person name="Allard M."/>
            <person name="Evans P."/>
            <person name="Brown E."/>
            <person name="Tallon L.J."/>
            <person name="Sadzewicz L."/>
            <person name="Sengamalay N."/>
            <person name="Ott S."/>
            <person name="Godinez A."/>
            <person name="Nagaraj S."/>
            <person name="Vavikolanu K."/>
            <person name="Aluvathingal J."/>
            <person name="Nadendla S."/>
            <person name="Hobson J."/>
            <person name="Sichtig H."/>
        </authorList>
    </citation>
    <scope>NUCLEOTIDE SEQUENCE [LARGE SCALE GENOMIC DNA]</scope>
    <source>
        <strain evidence="2">FDAARGOS_113</strain>
    </source>
</reference>
<dbReference type="PROSITE" id="PS50943">
    <property type="entry name" value="HTH_CROC1"/>
    <property type="match status" value="1"/>
</dbReference>
<keyword evidence="3" id="KW-1185">Reference proteome</keyword>
<dbReference type="Gene3D" id="1.10.260.40">
    <property type="entry name" value="lambda repressor-like DNA-binding domains"/>
    <property type="match status" value="1"/>
</dbReference>
<evidence type="ECO:0000313" key="3">
    <source>
        <dbReference type="Proteomes" id="UP000053748"/>
    </source>
</evidence>
<organism evidence="2 3">
    <name type="scientific">Vibrio mimicus</name>
    <dbReference type="NCBI Taxonomy" id="674"/>
    <lineage>
        <taxon>Bacteria</taxon>
        <taxon>Pseudomonadati</taxon>
        <taxon>Pseudomonadota</taxon>
        <taxon>Gammaproteobacteria</taxon>
        <taxon>Vibrionales</taxon>
        <taxon>Vibrionaceae</taxon>
        <taxon>Vibrio</taxon>
    </lineage>
</organism>
<evidence type="ECO:0000259" key="1">
    <source>
        <dbReference type="PROSITE" id="PS50943"/>
    </source>
</evidence>
<comment type="caution">
    <text evidence="2">The sequence shown here is derived from an EMBL/GenBank/DDBJ whole genome shotgun (WGS) entry which is preliminary data.</text>
</comment>
<sequence>MTWLDELRKRVEQSSLVEVATALGISKSTISLVLNGKYPASTDKIQTLVESVFMGHTVVCPILGEIPKHKCASIQAAKHASGGPHAIRLWKACRSGCANSDLKEGLKIPVRLEQPAPPKRERSEKETVRTYDAQAAIARLERQARTDSEERMGGNFQRLFIELLQREIIALGSRYNRAIKQ</sequence>